<evidence type="ECO:0000256" key="7">
    <source>
        <dbReference type="ARBA" id="ARBA00023136"/>
    </source>
</evidence>
<evidence type="ECO:0000256" key="6">
    <source>
        <dbReference type="ARBA" id="ARBA00023034"/>
    </source>
</evidence>
<dbReference type="GO" id="GO:0007030">
    <property type="term" value="P:Golgi organization"/>
    <property type="evidence" value="ECO:0007669"/>
    <property type="project" value="TreeGrafter"/>
</dbReference>
<dbReference type="GO" id="GO:0000139">
    <property type="term" value="C:Golgi membrane"/>
    <property type="evidence" value="ECO:0007669"/>
    <property type="project" value="UniProtKB-SubCell"/>
</dbReference>
<comment type="caution">
    <text evidence="10">The sequence shown here is derived from an EMBL/GenBank/DDBJ whole genome shotgun (WGS) entry which is preliminary data.</text>
</comment>
<dbReference type="EMBL" id="JAFNEN010000460">
    <property type="protein sequence ID" value="KAG8182519.1"/>
    <property type="molecule type" value="Genomic_DNA"/>
</dbReference>
<accession>A0AAV6UEU7</accession>
<evidence type="ECO:0000256" key="5">
    <source>
        <dbReference type="ARBA" id="ARBA00022927"/>
    </source>
</evidence>
<keyword evidence="6" id="KW-0333">Golgi apparatus</keyword>
<dbReference type="GO" id="GO:0017119">
    <property type="term" value="C:Golgi transport complex"/>
    <property type="evidence" value="ECO:0007669"/>
    <property type="project" value="InterPro"/>
</dbReference>
<keyword evidence="7" id="KW-0472">Membrane</keyword>
<dbReference type="PANTHER" id="PTHR21443">
    <property type="entry name" value="CONSERVED OLIGOMERIC GOLGI COMPLEX COMPONENT 7"/>
    <property type="match status" value="1"/>
</dbReference>
<keyword evidence="4" id="KW-0813">Transport</keyword>
<keyword evidence="5" id="KW-0653">Protein transport</keyword>
<evidence type="ECO:0000313" key="11">
    <source>
        <dbReference type="Proteomes" id="UP000827092"/>
    </source>
</evidence>
<dbReference type="InterPro" id="IPR019335">
    <property type="entry name" value="COG7"/>
</dbReference>
<evidence type="ECO:0000313" key="10">
    <source>
        <dbReference type="EMBL" id="KAG8182519.1"/>
    </source>
</evidence>
<feature type="coiled-coil region" evidence="9">
    <location>
        <begin position="56"/>
        <end position="90"/>
    </location>
</feature>
<evidence type="ECO:0000256" key="4">
    <source>
        <dbReference type="ARBA" id="ARBA00022448"/>
    </source>
</evidence>
<dbReference type="PANTHER" id="PTHR21443:SF0">
    <property type="entry name" value="CONSERVED OLIGOMERIC GOLGI COMPLEX SUBUNIT 7"/>
    <property type="match status" value="1"/>
</dbReference>
<sequence length="723" mass="82111">MDLSAFSNDDFDPKEWINKTFQCTEARENKEEFATTIVAKLQSFIQEVNISLEKTAEQVNQNIPRIAREIEVMQNEAKLLKQQMNSVKGDVMKVGHDSSESMQVLLQIDHVKSSMQEASKALREADNWTTLSADVDAIFDSGDISSIATKLVGMQNSLEILADVPDYHQRCMRLESLKDRLEVMISPQLIAAFNAQSIVSDVGLMYTKIFKDIKRLNTLQRHYHTFQKEQLLQQWKQIVDSDPDETIMDWLNNFHDLLLSTWHTQMSCCQQLLPETPCVEVLCDLLVDVLTNLDPSLSFCMDTGIKLQANQLQCLIELKQITDRLAKSLEISIHAIDPKFLNNVHTLLLVKTIYAPYRSHIEKYDCLEEQQLVSSLKTLSMSEDLEDSAEGRCQQLTHGCGYVSLLRALEGFLAEYSGHFRCLLRLFKTSQHRDLDHWTMFQQALQSTQVTGEALLQVERLQVLYAGNVREVGRRLGYYSSTEDTSVNPFHAFDDILLSPSAKRELQQMIGVLQEEKDVSPLKKSVAIFKKMCADAGSLVSDLVMRQAQVHLKKVPSMKLWSEGTGNSVIADLPEFSLTPQEYITEVGQYLMTIPQHIEPFILRDNPGLQIALKNCNMSNGQSQDGNSNVADYLLECLARRITDCYYENILQISYITNSATNQLVVDISYFCDVLDDLGLTPSTDFQHLLSLLKVKPEKFDSEAKGKPHILVRKVTAMCKPRI</sequence>
<comment type="similarity">
    <text evidence="2">Belongs to the COG7 family.</text>
</comment>
<keyword evidence="9" id="KW-0175">Coiled coil</keyword>
<gene>
    <name evidence="10" type="ORF">JTE90_002057</name>
</gene>
<evidence type="ECO:0000256" key="3">
    <source>
        <dbReference type="ARBA" id="ARBA00020984"/>
    </source>
</evidence>
<dbReference type="Pfam" id="PF10191">
    <property type="entry name" value="COG7"/>
    <property type="match status" value="1"/>
</dbReference>
<evidence type="ECO:0000256" key="8">
    <source>
        <dbReference type="ARBA" id="ARBA00031345"/>
    </source>
</evidence>
<dbReference type="GO" id="GO:0006890">
    <property type="term" value="P:retrograde vesicle-mediated transport, Golgi to endoplasmic reticulum"/>
    <property type="evidence" value="ECO:0007669"/>
    <property type="project" value="TreeGrafter"/>
</dbReference>
<evidence type="ECO:0000256" key="2">
    <source>
        <dbReference type="ARBA" id="ARBA00005831"/>
    </source>
</evidence>
<proteinExistence type="inferred from homology"/>
<name>A0AAV6UEU7_9ARAC</name>
<protein>
    <recommendedName>
        <fullName evidence="3">Conserved oligomeric Golgi complex subunit 7</fullName>
    </recommendedName>
    <alternativeName>
        <fullName evidence="8">Component of oligomeric Golgi complex 7</fullName>
    </alternativeName>
</protein>
<evidence type="ECO:0000256" key="1">
    <source>
        <dbReference type="ARBA" id="ARBA00004395"/>
    </source>
</evidence>
<keyword evidence="11" id="KW-1185">Reference proteome</keyword>
<dbReference type="GO" id="GO:0006886">
    <property type="term" value="P:intracellular protein transport"/>
    <property type="evidence" value="ECO:0007669"/>
    <property type="project" value="InterPro"/>
</dbReference>
<dbReference type="AlphaFoldDB" id="A0AAV6UEU7"/>
<organism evidence="10 11">
    <name type="scientific">Oedothorax gibbosus</name>
    <dbReference type="NCBI Taxonomy" id="931172"/>
    <lineage>
        <taxon>Eukaryota</taxon>
        <taxon>Metazoa</taxon>
        <taxon>Ecdysozoa</taxon>
        <taxon>Arthropoda</taxon>
        <taxon>Chelicerata</taxon>
        <taxon>Arachnida</taxon>
        <taxon>Araneae</taxon>
        <taxon>Araneomorphae</taxon>
        <taxon>Entelegynae</taxon>
        <taxon>Araneoidea</taxon>
        <taxon>Linyphiidae</taxon>
        <taxon>Erigoninae</taxon>
        <taxon>Oedothorax</taxon>
    </lineage>
</organism>
<comment type="subcellular location">
    <subcellularLocation>
        <location evidence="1">Golgi apparatus membrane</location>
        <topology evidence="1">Peripheral membrane protein</topology>
    </subcellularLocation>
</comment>
<dbReference type="Proteomes" id="UP000827092">
    <property type="component" value="Unassembled WGS sequence"/>
</dbReference>
<evidence type="ECO:0000256" key="9">
    <source>
        <dbReference type="SAM" id="Coils"/>
    </source>
</evidence>
<reference evidence="10 11" key="1">
    <citation type="journal article" date="2022" name="Nat. Ecol. Evol.">
        <title>A masculinizing supergene underlies an exaggerated male reproductive morph in a spider.</title>
        <authorList>
            <person name="Hendrickx F."/>
            <person name="De Corte Z."/>
            <person name="Sonet G."/>
            <person name="Van Belleghem S.M."/>
            <person name="Kostlbacher S."/>
            <person name="Vangestel C."/>
        </authorList>
    </citation>
    <scope>NUCLEOTIDE SEQUENCE [LARGE SCALE GENOMIC DNA]</scope>
    <source>
        <strain evidence="10">W744_W776</strain>
    </source>
</reference>